<accession>A0A443PC96</accession>
<organism evidence="3 4">
    <name type="scientific">Cinnamomum micranthum f. kanehirae</name>
    <dbReference type="NCBI Taxonomy" id="337451"/>
    <lineage>
        <taxon>Eukaryota</taxon>
        <taxon>Viridiplantae</taxon>
        <taxon>Streptophyta</taxon>
        <taxon>Embryophyta</taxon>
        <taxon>Tracheophyta</taxon>
        <taxon>Spermatophyta</taxon>
        <taxon>Magnoliopsida</taxon>
        <taxon>Magnoliidae</taxon>
        <taxon>Laurales</taxon>
        <taxon>Lauraceae</taxon>
        <taxon>Cinnamomum</taxon>
    </lineage>
</organism>
<dbReference type="SUPFAM" id="SSF49562">
    <property type="entry name" value="C2 domain (Calcium/lipid-binding domain, CaLB)"/>
    <property type="match status" value="1"/>
</dbReference>
<feature type="domain" description="C2" evidence="2">
    <location>
        <begin position="1"/>
        <end position="109"/>
    </location>
</feature>
<dbReference type="Pfam" id="PF00168">
    <property type="entry name" value="C2"/>
    <property type="match status" value="1"/>
</dbReference>
<dbReference type="InterPro" id="IPR000008">
    <property type="entry name" value="C2_dom"/>
</dbReference>
<evidence type="ECO:0000313" key="4">
    <source>
        <dbReference type="Proteomes" id="UP000283530"/>
    </source>
</evidence>
<reference evidence="3 4" key="1">
    <citation type="journal article" date="2019" name="Nat. Plants">
        <title>Stout camphor tree genome fills gaps in understanding of flowering plant genome evolution.</title>
        <authorList>
            <person name="Chaw S.M."/>
            <person name="Liu Y.C."/>
            <person name="Wu Y.W."/>
            <person name="Wang H.Y."/>
            <person name="Lin C.I."/>
            <person name="Wu C.S."/>
            <person name="Ke H.M."/>
            <person name="Chang L.Y."/>
            <person name="Hsu C.Y."/>
            <person name="Yang H.T."/>
            <person name="Sudianto E."/>
            <person name="Hsu M.H."/>
            <person name="Wu K.P."/>
            <person name="Wang L.N."/>
            <person name="Leebens-Mack J.H."/>
            <person name="Tsai I.J."/>
        </authorList>
    </citation>
    <scope>NUCLEOTIDE SEQUENCE [LARGE SCALE GENOMIC DNA]</scope>
    <source>
        <strain evidence="4">cv. Chaw 1501</strain>
        <tissue evidence="3">Young leaves</tissue>
    </source>
</reference>
<name>A0A443PC96_9MAGN</name>
<evidence type="ECO:0000256" key="1">
    <source>
        <dbReference type="SAM" id="MobiDB-lite"/>
    </source>
</evidence>
<sequence length="293" mass="31338">MAPVEVEVTISSAKDLKNVNWRHGDLRPYVVVWVDASAKSSSRVDDRNDTDPVWNEKLTIPLHDRRVEDSTLSIDIVHANAEDGTKPLIGSARLPLNEVGLGEKCLRKLKLKRPSGRPHGKLEVEVEVRQPRIYPPPTATYAPPYGQGQQSSSRDLPYAYGAPPPYAAAAPPPAVYPLNPSPYGQPAAYGQQPASGYGQQPDYGQQPGYGKPASGASAPVQQKKSKFGLGTGLAVGAVGGLLGGLAIAEGADYMENKIANEAAAKVENKIAYEAAEKVEDDLAYDNYGGDDDY</sequence>
<dbReference type="OrthoDB" id="1915999at2759"/>
<dbReference type="Gene3D" id="2.60.40.150">
    <property type="entry name" value="C2 domain"/>
    <property type="match status" value="1"/>
</dbReference>
<feature type="compositionally biased region" description="Basic and acidic residues" evidence="1">
    <location>
        <begin position="120"/>
        <end position="130"/>
    </location>
</feature>
<feature type="compositionally biased region" description="Low complexity" evidence="1">
    <location>
        <begin position="196"/>
        <end position="212"/>
    </location>
</feature>
<keyword evidence="4" id="KW-1185">Reference proteome</keyword>
<dbReference type="PROSITE" id="PS50004">
    <property type="entry name" value="C2"/>
    <property type="match status" value="1"/>
</dbReference>
<evidence type="ECO:0000313" key="3">
    <source>
        <dbReference type="EMBL" id="RWR88385.1"/>
    </source>
</evidence>
<evidence type="ECO:0000259" key="2">
    <source>
        <dbReference type="PROSITE" id="PS50004"/>
    </source>
</evidence>
<comment type="caution">
    <text evidence="3">The sequence shown here is derived from an EMBL/GenBank/DDBJ whole genome shotgun (WGS) entry which is preliminary data.</text>
</comment>
<feature type="region of interest" description="Disordered" evidence="1">
    <location>
        <begin position="177"/>
        <end position="219"/>
    </location>
</feature>
<feature type="region of interest" description="Disordered" evidence="1">
    <location>
        <begin position="113"/>
        <end position="159"/>
    </location>
</feature>
<protein>
    <submittedName>
        <fullName evidence="3">Protein SRC2</fullName>
    </submittedName>
</protein>
<dbReference type="InterPro" id="IPR035892">
    <property type="entry name" value="C2_domain_sf"/>
</dbReference>
<dbReference type="AlphaFoldDB" id="A0A443PC96"/>
<dbReference type="Proteomes" id="UP000283530">
    <property type="component" value="Unassembled WGS sequence"/>
</dbReference>
<dbReference type="InterPro" id="IPR044750">
    <property type="entry name" value="C2_SRC2/BAP"/>
</dbReference>
<proteinExistence type="predicted"/>
<dbReference type="PANTHER" id="PTHR32246">
    <property type="entry name" value="INGRESSION PROTEIN FIC1"/>
    <property type="match status" value="1"/>
</dbReference>
<dbReference type="CDD" id="cd04051">
    <property type="entry name" value="C2_SRC2_like"/>
    <property type="match status" value="1"/>
</dbReference>
<dbReference type="PANTHER" id="PTHR32246:SF20">
    <property type="entry name" value="CALCIUM-DEPENDENT LIPID-BINDING (CALB DOMAIN) FAMILY PROTEIN"/>
    <property type="match status" value="1"/>
</dbReference>
<dbReference type="EMBL" id="QPKB01000007">
    <property type="protein sequence ID" value="RWR88385.1"/>
    <property type="molecule type" value="Genomic_DNA"/>
</dbReference>
<dbReference type="SMART" id="SM00239">
    <property type="entry name" value="C2"/>
    <property type="match status" value="1"/>
</dbReference>
<gene>
    <name evidence="3" type="ORF">CKAN_01739200</name>
</gene>
<dbReference type="GO" id="GO:0006952">
    <property type="term" value="P:defense response"/>
    <property type="evidence" value="ECO:0007669"/>
    <property type="project" value="InterPro"/>
</dbReference>